<dbReference type="CDD" id="cd03230">
    <property type="entry name" value="ABC_DR_subfamily_A"/>
    <property type="match status" value="1"/>
</dbReference>
<dbReference type="Pfam" id="PF00005">
    <property type="entry name" value="ABC_tran"/>
    <property type="match status" value="1"/>
</dbReference>
<dbReference type="GO" id="GO:0005524">
    <property type="term" value="F:ATP binding"/>
    <property type="evidence" value="ECO:0007669"/>
    <property type="project" value="UniProtKB-KW"/>
</dbReference>
<keyword evidence="3 5" id="KW-0067">ATP-binding</keyword>
<sequence length="243" mass="27167">MVNIQNLNKAFGRNQVLDNLSLEIDQKGVTAILGPNGSGKTTLIKSILGMVIPDKGAITINGKDIKKDVLYRENLDYLPQIADFPDNLKVKELIKMIKDLRNKPARDETLIRFFGLGPFLDKKFNTLSGGTRQKVNLVLAFMFDSPLIILDEPSSGLDPVSLIRLKEWINREKAQGKIILVTSHIMSFVEEIAENIAFLLDGKIYFNGSLSELKIKTGREDLEHAIAALLLENDHPALVYHES</sequence>
<dbReference type="InterPro" id="IPR003593">
    <property type="entry name" value="AAA+_ATPase"/>
</dbReference>
<accession>A0A3N0DP33</accession>
<reference evidence="5 6" key="1">
    <citation type="submission" date="2018-10" db="EMBL/GenBank/DDBJ databases">
        <title>Sinomicrobium pectinilyticum sp. nov., a pectinase-producing bacterium isolated from alkaline and saline soil, and emended description of the genus Sinomicrobium.</title>
        <authorList>
            <person name="Cheng B."/>
            <person name="Li C."/>
            <person name="Lai Q."/>
            <person name="Du M."/>
            <person name="Shao Z."/>
            <person name="Xu P."/>
            <person name="Yang C."/>
        </authorList>
    </citation>
    <scope>NUCLEOTIDE SEQUENCE [LARGE SCALE GENOMIC DNA]</scope>
    <source>
        <strain evidence="5 6">5DNS001</strain>
    </source>
</reference>
<proteinExistence type="predicted"/>
<evidence type="ECO:0000256" key="2">
    <source>
        <dbReference type="ARBA" id="ARBA00022741"/>
    </source>
</evidence>
<keyword evidence="6" id="KW-1185">Reference proteome</keyword>
<dbReference type="AlphaFoldDB" id="A0A3N0DP33"/>
<feature type="domain" description="ABC transporter" evidence="4">
    <location>
        <begin position="2"/>
        <end position="226"/>
    </location>
</feature>
<keyword evidence="2" id="KW-0547">Nucleotide-binding</keyword>
<dbReference type="SMART" id="SM00382">
    <property type="entry name" value="AAA"/>
    <property type="match status" value="1"/>
</dbReference>
<dbReference type="PANTHER" id="PTHR42939">
    <property type="entry name" value="ABC TRANSPORTER ATP-BINDING PROTEIN ALBC-RELATED"/>
    <property type="match status" value="1"/>
</dbReference>
<evidence type="ECO:0000256" key="1">
    <source>
        <dbReference type="ARBA" id="ARBA00022448"/>
    </source>
</evidence>
<dbReference type="Gene3D" id="3.40.50.300">
    <property type="entry name" value="P-loop containing nucleotide triphosphate hydrolases"/>
    <property type="match status" value="1"/>
</dbReference>
<evidence type="ECO:0000256" key="3">
    <source>
        <dbReference type="ARBA" id="ARBA00022840"/>
    </source>
</evidence>
<protein>
    <submittedName>
        <fullName evidence="5">ABC transporter ATP-binding protein</fullName>
    </submittedName>
</protein>
<name>A0A3N0DP33_SINP1</name>
<dbReference type="Proteomes" id="UP000267469">
    <property type="component" value="Unassembled WGS sequence"/>
</dbReference>
<evidence type="ECO:0000313" key="5">
    <source>
        <dbReference type="EMBL" id="RNL77404.1"/>
    </source>
</evidence>
<evidence type="ECO:0000259" key="4">
    <source>
        <dbReference type="PROSITE" id="PS50893"/>
    </source>
</evidence>
<organism evidence="5 6">
    <name type="scientific">Sinomicrobium pectinilyticum</name>
    <dbReference type="NCBI Taxonomy" id="1084421"/>
    <lineage>
        <taxon>Bacteria</taxon>
        <taxon>Pseudomonadati</taxon>
        <taxon>Bacteroidota</taxon>
        <taxon>Flavobacteriia</taxon>
        <taxon>Flavobacteriales</taxon>
        <taxon>Flavobacteriaceae</taxon>
        <taxon>Sinomicrobium</taxon>
    </lineage>
</organism>
<dbReference type="SUPFAM" id="SSF52540">
    <property type="entry name" value="P-loop containing nucleoside triphosphate hydrolases"/>
    <property type="match status" value="1"/>
</dbReference>
<keyword evidence="1" id="KW-0813">Transport</keyword>
<dbReference type="RefSeq" id="WP_123217976.1">
    <property type="nucleotide sequence ID" value="NZ_RJTM01000160.1"/>
</dbReference>
<dbReference type="GO" id="GO:0016887">
    <property type="term" value="F:ATP hydrolysis activity"/>
    <property type="evidence" value="ECO:0007669"/>
    <property type="project" value="InterPro"/>
</dbReference>
<dbReference type="PANTHER" id="PTHR42939:SF1">
    <property type="entry name" value="ABC TRANSPORTER ATP-BINDING PROTEIN ALBC-RELATED"/>
    <property type="match status" value="1"/>
</dbReference>
<dbReference type="InterPro" id="IPR051782">
    <property type="entry name" value="ABC_Transporter_VariousFunc"/>
</dbReference>
<dbReference type="PROSITE" id="PS50893">
    <property type="entry name" value="ABC_TRANSPORTER_2"/>
    <property type="match status" value="1"/>
</dbReference>
<gene>
    <name evidence="5" type="ORF">ED312_20955</name>
</gene>
<dbReference type="InterPro" id="IPR027417">
    <property type="entry name" value="P-loop_NTPase"/>
</dbReference>
<evidence type="ECO:0000313" key="6">
    <source>
        <dbReference type="Proteomes" id="UP000267469"/>
    </source>
</evidence>
<dbReference type="OrthoDB" id="9801987at2"/>
<comment type="caution">
    <text evidence="5">The sequence shown here is derived from an EMBL/GenBank/DDBJ whole genome shotgun (WGS) entry which is preliminary data.</text>
</comment>
<dbReference type="EMBL" id="RJTM01000160">
    <property type="protein sequence ID" value="RNL77404.1"/>
    <property type="molecule type" value="Genomic_DNA"/>
</dbReference>
<dbReference type="InterPro" id="IPR003439">
    <property type="entry name" value="ABC_transporter-like_ATP-bd"/>
</dbReference>